<dbReference type="OrthoDB" id="10025998at2759"/>
<organism evidence="1 2">
    <name type="scientific">Athelia psychrophila</name>
    <dbReference type="NCBI Taxonomy" id="1759441"/>
    <lineage>
        <taxon>Eukaryota</taxon>
        <taxon>Fungi</taxon>
        <taxon>Dikarya</taxon>
        <taxon>Basidiomycota</taxon>
        <taxon>Agaricomycotina</taxon>
        <taxon>Agaricomycetes</taxon>
        <taxon>Agaricomycetidae</taxon>
        <taxon>Atheliales</taxon>
        <taxon>Atheliaceae</taxon>
        <taxon>Athelia</taxon>
    </lineage>
</organism>
<reference evidence="1 2" key="1">
    <citation type="journal article" date="2016" name="Mol. Biol. Evol.">
        <title>Comparative Genomics of Early-Diverging Mushroom-Forming Fungi Provides Insights into the Origins of Lignocellulose Decay Capabilities.</title>
        <authorList>
            <person name="Nagy L.G."/>
            <person name="Riley R."/>
            <person name="Tritt A."/>
            <person name="Adam C."/>
            <person name="Daum C."/>
            <person name="Floudas D."/>
            <person name="Sun H."/>
            <person name="Yadav J.S."/>
            <person name="Pangilinan J."/>
            <person name="Larsson K.H."/>
            <person name="Matsuura K."/>
            <person name="Barry K."/>
            <person name="Labutti K."/>
            <person name="Kuo R."/>
            <person name="Ohm R.A."/>
            <person name="Bhattacharya S.S."/>
            <person name="Shirouzu T."/>
            <person name="Yoshinaga Y."/>
            <person name="Martin F.M."/>
            <person name="Grigoriev I.V."/>
            <person name="Hibbett D.S."/>
        </authorList>
    </citation>
    <scope>NUCLEOTIDE SEQUENCE [LARGE SCALE GENOMIC DNA]</scope>
    <source>
        <strain evidence="1 2">CBS 109695</strain>
    </source>
</reference>
<proteinExistence type="predicted"/>
<accession>A0A166L237</accession>
<protein>
    <submittedName>
        <fullName evidence="1">Uncharacterized protein</fullName>
    </submittedName>
</protein>
<gene>
    <name evidence="1" type="ORF">FIBSPDRAFT_890377</name>
</gene>
<keyword evidence="2" id="KW-1185">Reference proteome</keyword>
<dbReference type="AlphaFoldDB" id="A0A166L237"/>
<dbReference type="EMBL" id="KV417539">
    <property type="protein sequence ID" value="KZP22495.1"/>
    <property type="molecule type" value="Genomic_DNA"/>
</dbReference>
<dbReference type="Proteomes" id="UP000076532">
    <property type="component" value="Unassembled WGS sequence"/>
</dbReference>
<sequence>MPVDTLTSFRNAAVEDPQWTLAETVLMDPQNITVIDNIYGNLNLASVIALSRTSFRGRVSWLTYKERIFNIIKLLSNYFAHPSSFREMQRQTGAVIIGEVPLLYFNRCSTLHANRQILYAADDLRQACTVRKNISLRVYTSDTGVDDKCGYLETGVAVKKHHKSALSLYPSATFIKQRSYLLPMTPRSWKAAPSHPYVRTQALTEGGGLLMRSRPSYGADEACDLGIDVERHIDDERCWKLRFDNEGRILDEMGTQEAAHAQQRMRRSTWVMKFNRNSLKIHVTSTDLDLFPYA</sequence>
<evidence type="ECO:0000313" key="2">
    <source>
        <dbReference type="Proteomes" id="UP000076532"/>
    </source>
</evidence>
<name>A0A166L237_9AGAM</name>
<evidence type="ECO:0000313" key="1">
    <source>
        <dbReference type="EMBL" id="KZP22495.1"/>
    </source>
</evidence>